<organism evidence="7 8">
    <name type="scientific">Marnyiella aurantia</name>
    <dbReference type="NCBI Taxonomy" id="2758037"/>
    <lineage>
        <taxon>Bacteria</taxon>
        <taxon>Pseudomonadati</taxon>
        <taxon>Bacteroidota</taxon>
        <taxon>Flavobacteriia</taxon>
        <taxon>Flavobacteriales</taxon>
        <taxon>Weeksellaceae</taxon>
        <taxon>Marnyiella</taxon>
    </lineage>
</organism>
<dbReference type="EMBL" id="CP059472">
    <property type="protein sequence ID" value="QMS99207.1"/>
    <property type="molecule type" value="Genomic_DNA"/>
</dbReference>
<dbReference type="InterPro" id="IPR011761">
    <property type="entry name" value="ATP-grasp"/>
</dbReference>
<dbReference type="PANTHER" id="PTHR43585:SF2">
    <property type="entry name" value="ATP-GRASP ENZYME FSQD"/>
    <property type="match status" value="1"/>
</dbReference>
<proteinExistence type="predicted"/>
<dbReference type="EMBL" id="JACEUX010000003">
    <property type="protein sequence ID" value="MBA5247451.1"/>
    <property type="molecule type" value="Genomic_DNA"/>
</dbReference>
<reference evidence="6" key="3">
    <citation type="submission" date="2020-07" db="EMBL/GenBank/DDBJ databases">
        <authorList>
            <person name="Yang C."/>
        </authorList>
    </citation>
    <scope>NUCLEOTIDE SEQUENCE</scope>
    <source>
        <strain evidence="6">Cx-624</strain>
    </source>
</reference>
<dbReference type="Proteomes" id="UP000515349">
    <property type="component" value="Chromosome"/>
</dbReference>
<reference evidence="9" key="2">
    <citation type="submission" date="2020-07" db="EMBL/GenBank/DDBJ databases">
        <title>Flavobacterium sp. xlx-214.</title>
        <authorList>
            <person name="Yang C."/>
        </authorList>
    </citation>
    <scope>NUCLEOTIDE SEQUENCE [LARGE SCALE GENOMIC DNA]</scope>
    <source>
        <strain evidence="9">CX-624</strain>
    </source>
</reference>
<evidence type="ECO:0000256" key="1">
    <source>
        <dbReference type="ARBA" id="ARBA00022598"/>
    </source>
</evidence>
<dbReference type="SUPFAM" id="SSF52440">
    <property type="entry name" value="PreATP-grasp domain"/>
    <property type="match status" value="1"/>
</dbReference>
<dbReference type="Proteomes" id="UP000539710">
    <property type="component" value="Unassembled WGS sequence"/>
</dbReference>
<evidence type="ECO:0000313" key="7">
    <source>
        <dbReference type="EMBL" id="QMS99207.1"/>
    </source>
</evidence>
<dbReference type="PANTHER" id="PTHR43585">
    <property type="entry name" value="FUMIPYRROLE BIOSYNTHESIS PROTEIN C"/>
    <property type="match status" value="1"/>
</dbReference>
<accession>A0A7D7QUT3</accession>
<dbReference type="PROSITE" id="PS50975">
    <property type="entry name" value="ATP_GRASP"/>
    <property type="match status" value="1"/>
</dbReference>
<dbReference type="InterPro" id="IPR052032">
    <property type="entry name" value="ATP-dep_AA_Ligase"/>
</dbReference>
<dbReference type="RefSeq" id="WP_181887552.1">
    <property type="nucleotide sequence ID" value="NZ_CP059472.1"/>
</dbReference>
<keyword evidence="2 4" id="KW-0547">Nucleotide-binding</keyword>
<dbReference type="KEGG" id="cbau:H1R16_04150"/>
<keyword evidence="9" id="KW-1185">Reference proteome</keyword>
<name>A0A7D7QUT3_9FLAO</name>
<reference evidence="7 8" key="1">
    <citation type="submission" date="2020-07" db="EMBL/GenBank/DDBJ databases">
        <title>Chryseobacterium sp.cx-624.</title>
        <authorList>
            <person name="Yang C."/>
        </authorList>
    </citation>
    <scope>NUCLEOTIDE SEQUENCE [LARGE SCALE GENOMIC DNA]</scope>
    <source>
        <strain evidence="8">cx-624</strain>
        <strain evidence="7">Cx-624</strain>
    </source>
</reference>
<keyword evidence="3 4" id="KW-0067">ATP-binding</keyword>
<evidence type="ECO:0000313" key="6">
    <source>
        <dbReference type="EMBL" id="MBA5247451.1"/>
    </source>
</evidence>
<dbReference type="InterPro" id="IPR013815">
    <property type="entry name" value="ATP_grasp_subdomain_1"/>
</dbReference>
<evidence type="ECO:0000256" key="2">
    <source>
        <dbReference type="ARBA" id="ARBA00022741"/>
    </source>
</evidence>
<dbReference type="GO" id="GO:0016874">
    <property type="term" value="F:ligase activity"/>
    <property type="evidence" value="ECO:0007669"/>
    <property type="project" value="UniProtKB-KW"/>
</dbReference>
<protein>
    <submittedName>
        <fullName evidence="7">ATP-grasp domain-containing protein</fullName>
    </submittedName>
</protein>
<dbReference type="GO" id="GO:0046872">
    <property type="term" value="F:metal ion binding"/>
    <property type="evidence" value="ECO:0007669"/>
    <property type="project" value="InterPro"/>
</dbReference>
<evidence type="ECO:0000313" key="9">
    <source>
        <dbReference type="Proteomes" id="UP000539710"/>
    </source>
</evidence>
<dbReference type="GO" id="GO:0005524">
    <property type="term" value="F:ATP binding"/>
    <property type="evidence" value="ECO:0007669"/>
    <property type="project" value="UniProtKB-UniRule"/>
</dbReference>
<dbReference type="AlphaFoldDB" id="A0A7D7QUT3"/>
<evidence type="ECO:0000256" key="3">
    <source>
        <dbReference type="ARBA" id="ARBA00022840"/>
    </source>
</evidence>
<dbReference type="Pfam" id="PF13535">
    <property type="entry name" value="ATP-grasp_4"/>
    <property type="match status" value="1"/>
</dbReference>
<dbReference type="SUPFAM" id="SSF56059">
    <property type="entry name" value="Glutathione synthetase ATP-binding domain-like"/>
    <property type="match status" value="1"/>
</dbReference>
<sequence>MKDNILVFGGGTLQCSIINRIKLAGYTSIVIDPDPNAPGKELADVFIPVGGQDYDATLDLAKQYRLKGLVTAATDKPILMMCRIAEELDLPFPSYQSCDTVLDKAKFKEFLKENNLPHAKGQMFTGEVDVKGLDFTFPVITKPVVNSGSRGVIKAHNKEELALAIKETLQHSRDGNYLIEEYIEGDEISVEALVQHGKVHILQLTDKIVTPPPYNVELGHIQPSRFMELKPEIEALIQKIVDYSGLNNCALHPELKINSGKVTVIEIGPRLGGDFITSDLVPLSTGVSIEDQLLRIATGRDIEFTRKEAAAMVSFFDFGERFTVKNALDKELILKDFPGITSLHLDKKIGEETNRITDSLNRYGHLILTGTHRDNLSEQKDKITALIDQCLFGN</sequence>
<keyword evidence="1" id="KW-0436">Ligase</keyword>
<dbReference type="Gene3D" id="3.30.1490.20">
    <property type="entry name" value="ATP-grasp fold, A domain"/>
    <property type="match status" value="1"/>
</dbReference>
<evidence type="ECO:0000256" key="4">
    <source>
        <dbReference type="PROSITE-ProRule" id="PRU00409"/>
    </source>
</evidence>
<feature type="domain" description="ATP-grasp" evidence="5">
    <location>
        <begin position="108"/>
        <end position="298"/>
    </location>
</feature>
<dbReference type="Gene3D" id="3.30.470.20">
    <property type="entry name" value="ATP-grasp fold, B domain"/>
    <property type="match status" value="1"/>
</dbReference>
<dbReference type="Gene3D" id="3.40.50.20">
    <property type="match status" value="1"/>
</dbReference>
<evidence type="ECO:0000259" key="5">
    <source>
        <dbReference type="PROSITE" id="PS50975"/>
    </source>
</evidence>
<evidence type="ECO:0000313" key="8">
    <source>
        <dbReference type="Proteomes" id="UP000515349"/>
    </source>
</evidence>
<gene>
    <name evidence="7" type="ORF">H1R16_04150</name>
    <name evidence="6" type="ORF">H2507_09740</name>
</gene>
<dbReference type="InterPro" id="IPR016185">
    <property type="entry name" value="PreATP-grasp_dom_sf"/>
</dbReference>